<dbReference type="AlphaFoldDB" id="A0A7G8PIJ9"/>
<proteinExistence type="predicted"/>
<reference evidence="2 3" key="1">
    <citation type="submission" date="2020-07" db="EMBL/GenBank/DDBJ databases">
        <title>Draft genome sequence of four isobutane-metabolizing strains capable of cometabolically degrading diverse ether contaminants.</title>
        <authorList>
            <person name="Chen W."/>
            <person name="Faulkner N."/>
            <person name="Smith C."/>
            <person name="Hyman M."/>
        </authorList>
    </citation>
    <scope>NUCLEOTIDE SEQUENCE [LARGE SCALE GENOMIC DNA]</scope>
    <source>
        <strain evidence="2 3">2A</strain>
    </source>
</reference>
<evidence type="ECO:0000256" key="1">
    <source>
        <dbReference type="SAM" id="SignalP"/>
    </source>
</evidence>
<accession>A0A7G8PIJ9</accession>
<gene>
    <name evidence="2" type="ORF">HZU40_07775</name>
</gene>
<evidence type="ECO:0000313" key="2">
    <source>
        <dbReference type="EMBL" id="QNJ94165.1"/>
    </source>
</evidence>
<dbReference type="EMBL" id="CP059894">
    <property type="protein sequence ID" value="QNJ94165.1"/>
    <property type="molecule type" value="Genomic_DNA"/>
</dbReference>
<protein>
    <recommendedName>
        <fullName evidence="4">PASTA domain-containing protein</fullName>
    </recommendedName>
</protein>
<dbReference type="RefSeq" id="WP_187098085.1">
    <property type="nucleotide sequence ID" value="NZ_CP059894.1"/>
</dbReference>
<feature type="signal peptide" evidence="1">
    <location>
        <begin position="1"/>
        <end position="27"/>
    </location>
</feature>
<dbReference type="Proteomes" id="UP000515498">
    <property type="component" value="Chromosome"/>
</dbReference>
<keyword evidence="1" id="KW-0732">Signal</keyword>
<name>A0A7G8PIJ9_9MYCO</name>
<sequence>MKNILICAVGTAALLAALLGDARPAVAAPAGPSTVDATIADLEAQGYTVIVDRIGTAVGADCSVRSVRPGQLYSRTDTGAPGAGTSLVTTLLSKTVYVDVGC</sequence>
<evidence type="ECO:0008006" key="4">
    <source>
        <dbReference type="Google" id="ProtNLM"/>
    </source>
</evidence>
<dbReference type="KEGG" id="mflu:HZU40_07775"/>
<evidence type="ECO:0000313" key="3">
    <source>
        <dbReference type="Proteomes" id="UP000515498"/>
    </source>
</evidence>
<organism evidence="2 3">
    <name type="scientific">Mycolicibacterium fluoranthenivorans</name>
    <dbReference type="NCBI Taxonomy" id="258505"/>
    <lineage>
        <taxon>Bacteria</taxon>
        <taxon>Bacillati</taxon>
        <taxon>Actinomycetota</taxon>
        <taxon>Actinomycetes</taxon>
        <taxon>Mycobacteriales</taxon>
        <taxon>Mycobacteriaceae</taxon>
        <taxon>Mycolicibacterium</taxon>
    </lineage>
</organism>
<feature type="chain" id="PRO_5028995072" description="PASTA domain-containing protein" evidence="1">
    <location>
        <begin position="28"/>
        <end position="102"/>
    </location>
</feature>